<gene>
    <name evidence="1" type="ORF">KDL28_32445</name>
</gene>
<evidence type="ECO:0000313" key="1">
    <source>
        <dbReference type="EMBL" id="MCO1659784.1"/>
    </source>
</evidence>
<proteinExistence type="predicted"/>
<evidence type="ECO:0000313" key="2">
    <source>
        <dbReference type="Proteomes" id="UP001165283"/>
    </source>
</evidence>
<sequence>MDRSRLARSLSWLGLHTSPISQIERGFAQRPSDDVDLFTTAAAEQRFCPVNFSTRSKRRG</sequence>
<accession>A0ABT1A9S7</accession>
<name>A0ABT1A9S7_9PSEU</name>
<dbReference type="EMBL" id="JAGSOV010000070">
    <property type="protein sequence ID" value="MCO1659784.1"/>
    <property type="molecule type" value="Genomic_DNA"/>
</dbReference>
<organism evidence="1 2">
    <name type="scientific">Pseudonocardia humida</name>
    <dbReference type="NCBI Taxonomy" id="2800819"/>
    <lineage>
        <taxon>Bacteria</taxon>
        <taxon>Bacillati</taxon>
        <taxon>Actinomycetota</taxon>
        <taxon>Actinomycetes</taxon>
        <taxon>Pseudonocardiales</taxon>
        <taxon>Pseudonocardiaceae</taxon>
        <taxon>Pseudonocardia</taxon>
    </lineage>
</organism>
<dbReference type="RefSeq" id="WP_252444792.1">
    <property type="nucleotide sequence ID" value="NZ_JAGSOV010000070.1"/>
</dbReference>
<protein>
    <submittedName>
        <fullName evidence="1">Uncharacterized protein</fullName>
    </submittedName>
</protein>
<reference evidence="1" key="1">
    <citation type="submission" date="2021-04" db="EMBL/GenBank/DDBJ databases">
        <title>Pseudonocardia sp. nov., isolated from sandy soil of mangrove forest.</title>
        <authorList>
            <person name="Zan Z."/>
            <person name="Huang R."/>
            <person name="Liu W."/>
        </authorList>
    </citation>
    <scope>NUCLEOTIDE SEQUENCE</scope>
    <source>
        <strain evidence="1">S2-4</strain>
    </source>
</reference>
<keyword evidence="2" id="KW-1185">Reference proteome</keyword>
<comment type="caution">
    <text evidence="1">The sequence shown here is derived from an EMBL/GenBank/DDBJ whole genome shotgun (WGS) entry which is preliminary data.</text>
</comment>
<dbReference type="Proteomes" id="UP001165283">
    <property type="component" value="Unassembled WGS sequence"/>
</dbReference>